<proteinExistence type="predicted"/>
<protein>
    <submittedName>
        <fullName evidence="2">Uncharacterized protein</fullName>
    </submittedName>
</protein>
<dbReference type="EMBL" id="KZ819188">
    <property type="protein sequence ID" value="PWZ03454.1"/>
    <property type="molecule type" value="Genomic_DNA"/>
</dbReference>
<name>A0A317XYV0_9BASI</name>
<organism evidence="2 3">
    <name type="scientific">Testicularia cyperi</name>
    <dbReference type="NCBI Taxonomy" id="1882483"/>
    <lineage>
        <taxon>Eukaryota</taxon>
        <taxon>Fungi</taxon>
        <taxon>Dikarya</taxon>
        <taxon>Basidiomycota</taxon>
        <taxon>Ustilaginomycotina</taxon>
        <taxon>Ustilaginomycetes</taxon>
        <taxon>Ustilaginales</taxon>
        <taxon>Anthracoideaceae</taxon>
        <taxon>Testicularia</taxon>
    </lineage>
</organism>
<evidence type="ECO:0000313" key="3">
    <source>
        <dbReference type="Proteomes" id="UP000246740"/>
    </source>
</evidence>
<dbReference type="Proteomes" id="UP000246740">
    <property type="component" value="Unassembled WGS sequence"/>
</dbReference>
<evidence type="ECO:0000313" key="2">
    <source>
        <dbReference type="EMBL" id="PWZ03454.1"/>
    </source>
</evidence>
<evidence type="ECO:0000256" key="1">
    <source>
        <dbReference type="SAM" id="Phobius"/>
    </source>
</evidence>
<feature type="transmembrane region" description="Helical" evidence="1">
    <location>
        <begin position="42"/>
        <end position="63"/>
    </location>
</feature>
<sequence>MRLSIQFWYNQGTLTDFSRFLSLPSIQLATASGDSCRAMRCWYFVAALAASLAYVVADVGIGLQSTLARRAGPINLFEALNDPEVVEEAEKIVEPIHSGSLFHPLRTRLTPDGVFSAYVAGLVEARLSPQIGSVNGILHQAVIKNFVEKARLYLQTVIDTRINLGFKKLYPQEHGALLRLQPSEKIRQDYSDLVQSEVDTQLPSKAAVLAQFPPNERAIAEEEYDRLHALVRQMVSRIEFTRIGVRSAG</sequence>
<dbReference type="AlphaFoldDB" id="A0A317XYV0"/>
<accession>A0A317XYV0</accession>
<keyword evidence="1" id="KW-0812">Transmembrane</keyword>
<keyword evidence="1" id="KW-1133">Transmembrane helix</keyword>
<dbReference type="InParanoid" id="A0A317XYV0"/>
<keyword evidence="3" id="KW-1185">Reference proteome</keyword>
<gene>
    <name evidence="2" type="ORF">BCV70DRAFT_197665</name>
</gene>
<keyword evidence="1" id="KW-0472">Membrane</keyword>
<reference evidence="2 3" key="1">
    <citation type="journal article" date="2018" name="Mol. Biol. Evol.">
        <title>Broad Genomic Sampling Reveals a Smut Pathogenic Ancestry of the Fungal Clade Ustilaginomycotina.</title>
        <authorList>
            <person name="Kijpornyongpan T."/>
            <person name="Mondo S.J."/>
            <person name="Barry K."/>
            <person name="Sandor L."/>
            <person name="Lee J."/>
            <person name="Lipzen A."/>
            <person name="Pangilinan J."/>
            <person name="LaButti K."/>
            <person name="Hainaut M."/>
            <person name="Henrissat B."/>
            <person name="Grigoriev I.V."/>
            <person name="Spatafora J.W."/>
            <person name="Aime M.C."/>
        </authorList>
    </citation>
    <scope>NUCLEOTIDE SEQUENCE [LARGE SCALE GENOMIC DNA]</scope>
    <source>
        <strain evidence="2 3">MCA 3645</strain>
    </source>
</reference>